<evidence type="ECO:0000313" key="1">
    <source>
        <dbReference type="EMBL" id="PBK92364.1"/>
    </source>
</evidence>
<name>A0A2H3DEZ3_ARMGA</name>
<organism evidence="1 2">
    <name type="scientific">Armillaria gallica</name>
    <name type="common">Bulbous honey fungus</name>
    <name type="synonym">Armillaria bulbosa</name>
    <dbReference type="NCBI Taxonomy" id="47427"/>
    <lineage>
        <taxon>Eukaryota</taxon>
        <taxon>Fungi</taxon>
        <taxon>Dikarya</taxon>
        <taxon>Basidiomycota</taxon>
        <taxon>Agaricomycotina</taxon>
        <taxon>Agaricomycetes</taxon>
        <taxon>Agaricomycetidae</taxon>
        <taxon>Agaricales</taxon>
        <taxon>Marasmiineae</taxon>
        <taxon>Physalacriaceae</taxon>
        <taxon>Armillaria</taxon>
    </lineage>
</organism>
<reference evidence="2" key="1">
    <citation type="journal article" date="2017" name="Nat. Ecol. Evol.">
        <title>Genome expansion and lineage-specific genetic innovations in the forest pathogenic fungi Armillaria.</title>
        <authorList>
            <person name="Sipos G."/>
            <person name="Prasanna A.N."/>
            <person name="Walter M.C."/>
            <person name="O'Connor E."/>
            <person name="Balint B."/>
            <person name="Krizsan K."/>
            <person name="Kiss B."/>
            <person name="Hess J."/>
            <person name="Varga T."/>
            <person name="Slot J."/>
            <person name="Riley R."/>
            <person name="Boka B."/>
            <person name="Rigling D."/>
            <person name="Barry K."/>
            <person name="Lee J."/>
            <person name="Mihaltcheva S."/>
            <person name="LaButti K."/>
            <person name="Lipzen A."/>
            <person name="Waldron R."/>
            <person name="Moloney N.M."/>
            <person name="Sperisen C."/>
            <person name="Kredics L."/>
            <person name="Vagvoelgyi C."/>
            <person name="Patrignani A."/>
            <person name="Fitzpatrick D."/>
            <person name="Nagy I."/>
            <person name="Doyle S."/>
            <person name="Anderson J.B."/>
            <person name="Grigoriev I.V."/>
            <person name="Gueldener U."/>
            <person name="Muensterkoetter M."/>
            <person name="Nagy L.G."/>
        </authorList>
    </citation>
    <scope>NUCLEOTIDE SEQUENCE [LARGE SCALE GENOMIC DNA]</scope>
    <source>
        <strain evidence="2">Ar21-2</strain>
    </source>
</reference>
<gene>
    <name evidence="1" type="ORF">ARMGADRAFT_1031229</name>
</gene>
<accession>A0A2H3DEZ3</accession>
<dbReference type="EMBL" id="KZ293659">
    <property type="protein sequence ID" value="PBK92364.1"/>
    <property type="molecule type" value="Genomic_DNA"/>
</dbReference>
<protein>
    <submittedName>
        <fullName evidence="1">Uncharacterized protein</fullName>
    </submittedName>
</protein>
<dbReference type="InParanoid" id="A0A2H3DEZ3"/>
<sequence>MSASRVISATLANLIDCLSTWLDVMSQGTQKGGQLSFFGPDGPTYLPTRCAGPTFRHPLEHLGAKNSDYKQPNKVKGAVTIQSQVVWCGMLPEIERPSSLNFLQMSIPHCPLYPAYGVQNA</sequence>
<dbReference type="Proteomes" id="UP000217790">
    <property type="component" value="Unassembled WGS sequence"/>
</dbReference>
<dbReference type="AlphaFoldDB" id="A0A2H3DEZ3"/>
<dbReference type="OrthoDB" id="3113200at2759"/>
<evidence type="ECO:0000313" key="2">
    <source>
        <dbReference type="Proteomes" id="UP000217790"/>
    </source>
</evidence>
<proteinExistence type="predicted"/>
<keyword evidence="2" id="KW-1185">Reference proteome</keyword>